<dbReference type="Proteomes" id="UP001190700">
    <property type="component" value="Unassembled WGS sequence"/>
</dbReference>
<accession>A0AAE0FLM3</accession>
<gene>
    <name evidence="1" type="ORF">CYMTET_29134</name>
</gene>
<protein>
    <submittedName>
        <fullName evidence="1">Uncharacterized protein</fullName>
    </submittedName>
</protein>
<keyword evidence="2" id="KW-1185">Reference proteome</keyword>
<sequence>MFDTVAARNAITPVTSVTPGAPAANSAGAVFVTTGCTLTRDRFDESVAKHVIRKCFREKHERFSGTESHAQGTSDLLGVRFKANTDPSDSTADFNAALKSARRKNTLDDDEVKEPFIAALDSVFYAPAGTHLAVSAAAMTDEGDVSQLADLTAITLDVKKQFKFRFRPISRFIRAHDDISVIAA</sequence>
<dbReference type="EMBL" id="LGRX02016522">
    <property type="protein sequence ID" value="KAK3261989.1"/>
    <property type="molecule type" value="Genomic_DNA"/>
</dbReference>
<comment type="caution">
    <text evidence="1">The sequence shown here is derived from an EMBL/GenBank/DDBJ whole genome shotgun (WGS) entry which is preliminary data.</text>
</comment>
<evidence type="ECO:0000313" key="2">
    <source>
        <dbReference type="Proteomes" id="UP001190700"/>
    </source>
</evidence>
<dbReference type="AlphaFoldDB" id="A0AAE0FLM3"/>
<proteinExistence type="predicted"/>
<organism evidence="1 2">
    <name type="scientific">Cymbomonas tetramitiformis</name>
    <dbReference type="NCBI Taxonomy" id="36881"/>
    <lineage>
        <taxon>Eukaryota</taxon>
        <taxon>Viridiplantae</taxon>
        <taxon>Chlorophyta</taxon>
        <taxon>Pyramimonadophyceae</taxon>
        <taxon>Pyramimonadales</taxon>
        <taxon>Pyramimonadaceae</taxon>
        <taxon>Cymbomonas</taxon>
    </lineage>
</organism>
<name>A0AAE0FLM3_9CHLO</name>
<reference evidence="1 2" key="1">
    <citation type="journal article" date="2015" name="Genome Biol. Evol.">
        <title>Comparative Genomics of a Bacterivorous Green Alga Reveals Evolutionary Causalities and Consequences of Phago-Mixotrophic Mode of Nutrition.</title>
        <authorList>
            <person name="Burns J.A."/>
            <person name="Paasch A."/>
            <person name="Narechania A."/>
            <person name="Kim E."/>
        </authorList>
    </citation>
    <scope>NUCLEOTIDE SEQUENCE [LARGE SCALE GENOMIC DNA]</scope>
    <source>
        <strain evidence="1 2">PLY_AMNH</strain>
    </source>
</reference>
<evidence type="ECO:0000313" key="1">
    <source>
        <dbReference type="EMBL" id="KAK3261989.1"/>
    </source>
</evidence>